<keyword evidence="2" id="KW-0732">Signal</keyword>
<feature type="domain" description="AB hydrolase-1" evidence="3">
    <location>
        <begin position="84"/>
        <end position="240"/>
    </location>
</feature>
<dbReference type="InterPro" id="IPR005944">
    <property type="entry name" value="Pro_iminopeptidase"/>
</dbReference>
<evidence type="ECO:0000256" key="2">
    <source>
        <dbReference type="SAM" id="SignalP"/>
    </source>
</evidence>
<dbReference type="RefSeq" id="WP_179241022.1">
    <property type="nucleotide sequence ID" value="NZ_CP058595.1"/>
</dbReference>
<dbReference type="PANTHER" id="PTHR43722:SF1">
    <property type="entry name" value="PROLINE IMINOPEPTIDASE"/>
    <property type="match status" value="1"/>
</dbReference>
<dbReference type="Proteomes" id="UP000509302">
    <property type="component" value="Chromosome"/>
</dbReference>
<evidence type="ECO:0000259" key="4">
    <source>
        <dbReference type="Pfam" id="PF08386"/>
    </source>
</evidence>
<evidence type="ECO:0000256" key="1">
    <source>
        <dbReference type="ARBA" id="ARBA00021843"/>
    </source>
</evidence>
<organism evidence="5 6">
    <name type="scientific">Costertonia aggregata</name>
    <dbReference type="NCBI Taxonomy" id="343403"/>
    <lineage>
        <taxon>Bacteria</taxon>
        <taxon>Pseudomonadati</taxon>
        <taxon>Bacteroidota</taxon>
        <taxon>Flavobacteriia</taxon>
        <taxon>Flavobacteriales</taxon>
        <taxon>Flavobacteriaceae</taxon>
        <taxon>Costertonia</taxon>
    </lineage>
</organism>
<dbReference type="InterPro" id="IPR029058">
    <property type="entry name" value="AB_hydrolase_fold"/>
</dbReference>
<dbReference type="InterPro" id="IPR013595">
    <property type="entry name" value="Pept_S33_TAP-like_C"/>
</dbReference>
<dbReference type="SUPFAM" id="SSF53474">
    <property type="entry name" value="alpha/beta-Hydrolases"/>
    <property type="match status" value="1"/>
</dbReference>
<feature type="domain" description="Peptidase S33 tripeptidyl aminopeptidase-like C-terminal" evidence="4">
    <location>
        <begin position="393"/>
        <end position="474"/>
    </location>
</feature>
<evidence type="ECO:0000313" key="6">
    <source>
        <dbReference type="Proteomes" id="UP000509302"/>
    </source>
</evidence>
<evidence type="ECO:0000313" key="5">
    <source>
        <dbReference type="EMBL" id="QLG44688.1"/>
    </source>
</evidence>
<dbReference type="Pfam" id="PF00561">
    <property type="entry name" value="Abhydrolase_1"/>
    <property type="match status" value="1"/>
</dbReference>
<dbReference type="Gene3D" id="3.40.50.1820">
    <property type="entry name" value="alpha/beta hydrolase"/>
    <property type="match status" value="1"/>
</dbReference>
<evidence type="ECO:0000259" key="3">
    <source>
        <dbReference type="Pfam" id="PF00561"/>
    </source>
</evidence>
<keyword evidence="6" id="KW-1185">Reference proteome</keyword>
<protein>
    <recommendedName>
        <fullName evidence="1">Proline iminopeptidase</fullName>
    </recommendedName>
</protein>
<sequence length="495" mass="56637">MKSNLYLIALVFILMSCKSTQKRATEFVPTFSVSTKTTHKIPEGQDYTFGYLEVLENRNYTNGKTIKLPVYIFKSRSKNPKKDPIIYTVGGPGSTTMPTVQYMNYYKYLDDRDFILVEQRGNYYAQPHLDCPEWSKAIYKSNLPNFNAANHDALFEKAAKDCRERLNAEGIDLNGYNTNEIAADINDLVNVLEIEEYNLLTISYSTKIAQVLMRDYPNKIRSVVMDSPLPLEVNYDEESIQNLLESINTLFSDCESDNNCNTAYPDIKNRFSEYLKERTENPLVVEVENPKTGKTQTFYLKGKDLITVFTSASTGSVPNVPYEINKLLVNDLTSVKEKLKYLFQEPGSGSGLGMRLSVWCAEENPFNSMEKIESETKKYPEVKGLSPAVFDNEICQIWGVRKVPEIENQAVKSDIPVLFINGEYDNETPMKWAESMSKNFKNSYHLIFKGWKHTPTTNWDNNCAMVAANHFFNNLNEKPIPDCFSKIESPIFKTE</sequence>
<dbReference type="Pfam" id="PF08386">
    <property type="entry name" value="Abhydrolase_4"/>
    <property type="match status" value="1"/>
</dbReference>
<reference evidence="5 6" key="1">
    <citation type="journal article" date="2006" name="Int. J. Syst. Evol. Microbiol.">
        <title>Costertonia aggregata gen. nov., sp. nov., a mesophilic marine bacterium of the family Flavobacteriaceae, isolated from a mature biofilm.</title>
        <authorList>
            <person name="Kwon K.K."/>
            <person name="Lee Y.K."/>
            <person name="Lee H.K."/>
        </authorList>
    </citation>
    <scope>NUCLEOTIDE SEQUENCE [LARGE SCALE GENOMIC DNA]</scope>
    <source>
        <strain evidence="5 6">KCCM 42265</strain>
    </source>
</reference>
<accession>A0A7H9AMM3</accession>
<dbReference type="PROSITE" id="PS51257">
    <property type="entry name" value="PROKAR_LIPOPROTEIN"/>
    <property type="match status" value="1"/>
</dbReference>
<dbReference type="GO" id="GO:0006508">
    <property type="term" value="P:proteolysis"/>
    <property type="evidence" value="ECO:0007669"/>
    <property type="project" value="InterPro"/>
</dbReference>
<gene>
    <name evidence="5" type="ORF">HYG79_04785</name>
</gene>
<dbReference type="PANTHER" id="PTHR43722">
    <property type="entry name" value="PROLINE IMINOPEPTIDASE"/>
    <property type="match status" value="1"/>
</dbReference>
<keyword evidence="5" id="KW-0378">Hydrolase</keyword>
<feature type="signal peptide" evidence="2">
    <location>
        <begin position="1"/>
        <end position="24"/>
    </location>
</feature>
<feature type="chain" id="PRO_5029016047" description="Proline iminopeptidase" evidence="2">
    <location>
        <begin position="25"/>
        <end position="495"/>
    </location>
</feature>
<dbReference type="AlphaFoldDB" id="A0A7H9AMM3"/>
<dbReference type="GO" id="GO:0004177">
    <property type="term" value="F:aminopeptidase activity"/>
    <property type="evidence" value="ECO:0007669"/>
    <property type="project" value="UniProtKB-EC"/>
</dbReference>
<dbReference type="KEGG" id="cagg:HYG79_04785"/>
<dbReference type="EMBL" id="CP058595">
    <property type="protein sequence ID" value="QLG44688.1"/>
    <property type="molecule type" value="Genomic_DNA"/>
</dbReference>
<dbReference type="GO" id="GO:0005737">
    <property type="term" value="C:cytoplasm"/>
    <property type="evidence" value="ECO:0007669"/>
    <property type="project" value="InterPro"/>
</dbReference>
<proteinExistence type="predicted"/>
<name>A0A7H9AMM3_9FLAO</name>
<dbReference type="InterPro" id="IPR000073">
    <property type="entry name" value="AB_hydrolase_1"/>
</dbReference>